<dbReference type="OrthoDB" id="66316at2"/>
<organism evidence="1 2">
    <name type="scientific">Calycomorphotria hydatis</name>
    <dbReference type="NCBI Taxonomy" id="2528027"/>
    <lineage>
        <taxon>Bacteria</taxon>
        <taxon>Pseudomonadati</taxon>
        <taxon>Planctomycetota</taxon>
        <taxon>Planctomycetia</taxon>
        <taxon>Planctomycetales</taxon>
        <taxon>Planctomycetaceae</taxon>
        <taxon>Calycomorphotria</taxon>
    </lineage>
</organism>
<proteinExistence type="predicted"/>
<evidence type="ECO:0000313" key="1">
    <source>
        <dbReference type="EMBL" id="QDT67021.1"/>
    </source>
</evidence>
<keyword evidence="2" id="KW-1185">Reference proteome</keyword>
<dbReference type="Pfam" id="PF20001">
    <property type="entry name" value="DUF6428"/>
    <property type="match status" value="1"/>
</dbReference>
<evidence type="ECO:0000313" key="2">
    <source>
        <dbReference type="Proteomes" id="UP000319976"/>
    </source>
</evidence>
<protein>
    <submittedName>
        <fullName evidence="1">Uncharacterized protein</fullName>
    </submittedName>
</protein>
<gene>
    <name evidence="1" type="ORF">V22_42930</name>
</gene>
<accession>A0A517TF66</accession>
<name>A0A517TF66_9PLAN</name>
<dbReference type="EMBL" id="CP036316">
    <property type="protein sequence ID" value="QDT67021.1"/>
    <property type="molecule type" value="Genomic_DNA"/>
</dbReference>
<dbReference type="RefSeq" id="WP_145266632.1">
    <property type="nucleotide sequence ID" value="NZ_CP036316.1"/>
</dbReference>
<dbReference type="InterPro" id="IPR045534">
    <property type="entry name" value="DUF6428"/>
</dbReference>
<dbReference type="KEGG" id="chya:V22_42930"/>
<dbReference type="Proteomes" id="UP000319976">
    <property type="component" value="Chromosome"/>
</dbReference>
<sequence>MDFQTLKTTLSNQQTTQMSFTFDSGRDIAAHFHVTEVGKATKDFIDCGGVRRSSETCMLQTLVASDVDHRLSPGKLLSILEKSEVLQIREDAEVEVETQGQTIEIYSIASATPRQDVLVFHLAPKTTACLAPDKCGIPDLEVVSLGCCGGNTDANQCTLPSSAE</sequence>
<dbReference type="AlphaFoldDB" id="A0A517TF66"/>
<reference evidence="1 2" key="1">
    <citation type="submission" date="2019-02" db="EMBL/GenBank/DDBJ databases">
        <title>Deep-cultivation of Planctomycetes and their phenomic and genomic characterization uncovers novel biology.</title>
        <authorList>
            <person name="Wiegand S."/>
            <person name="Jogler M."/>
            <person name="Boedeker C."/>
            <person name="Pinto D."/>
            <person name="Vollmers J."/>
            <person name="Rivas-Marin E."/>
            <person name="Kohn T."/>
            <person name="Peeters S.H."/>
            <person name="Heuer A."/>
            <person name="Rast P."/>
            <person name="Oberbeckmann S."/>
            <person name="Bunk B."/>
            <person name="Jeske O."/>
            <person name="Meyerdierks A."/>
            <person name="Storesund J.E."/>
            <person name="Kallscheuer N."/>
            <person name="Luecker S."/>
            <person name="Lage O.M."/>
            <person name="Pohl T."/>
            <person name="Merkel B.J."/>
            <person name="Hornburger P."/>
            <person name="Mueller R.-W."/>
            <person name="Bruemmer F."/>
            <person name="Labrenz M."/>
            <person name="Spormann A.M."/>
            <person name="Op den Camp H."/>
            <person name="Overmann J."/>
            <person name="Amann R."/>
            <person name="Jetten M.S.M."/>
            <person name="Mascher T."/>
            <person name="Medema M.H."/>
            <person name="Devos D.P."/>
            <person name="Kaster A.-K."/>
            <person name="Ovreas L."/>
            <person name="Rohde M."/>
            <person name="Galperin M.Y."/>
            <person name="Jogler C."/>
        </authorList>
    </citation>
    <scope>NUCLEOTIDE SEQUENCE [LARGE SCALE GENOMIC DNA]</scope>
    <source>
        <strain evidence="1 2">V22</strain>
    </source>
</reference>